<organism evidence="2 3">
    <name type="scientific">Phytophthora nicotianae (strain INRA-310)</name>
    <name type="common">Phytophthora parasitica</name>
    <dbReference type="NCBI Taxonomy" id="761204"/>
    <lineage>
        <taxon>Eukaryota</taxon>
        <taxon>Sar</taxon>
        <taxon>Stramenopiles</taxon>
        <taxon>Oomycota</taxon>
        <taxon>Peronosporomycetes</taxon>
        <taxon>Peronosporales</taxon>
        <taxon>Peronosporaceae</taxon>
        <taxon>Phytophthora</taxon>
    </lineage>
</organism>
<dbReference type="AlphaFoldDB" id="W2PT19"/>
<dbReference type="GeneID" id="20184472"/>
<gene>
    <name evidence="2" type="ORF">PPTG_15281</name>
</gene>
<dbReference type="VEuPathDB" id="FungiDB:PPTG_15281"/>
<feature type="region of interest" description="Disordered" evidence="1">
    <location>
        <begin position="125"/>
        <end position="148"/>
    </location>
</feature>
<dbReference type="PANTHER" id="PTHR37558:SF1">
    <property type="entry name" value="HTH CENPB-TYPE DOMAIN-CONTAINING PROTEIN"/>
    <property type="match status" value="1"/>
</dbReference>
<dbReference type="OrthoDB" id="124415at2759"/>
<dbReference type="RefSeq" id="XP_008910578.1">
    <property type="nucleotide sequence ID" value="XM_008912330.1"/>
</dbReference>
<feature type="compositionally biased region" description="Basic and acidic residues" evidence="1">
    <location>
        <begin position="125"/>
        <end position="136"/>
    </location>
</feature>
<feature type="compositionally biased region" description="Polar residues" evidence="1">
    <location>
        <begin position="1"/>
        <end position="17"/>
    </location>
</feature>
<accession>W2PT19</accession>
<dbReference type="EMBL" id="KI669606">
    <property type="protein sequence ID" value="ETN04103.1"/>
    <property type="molecule type" value="Genomic_DNA"/>
</dbReference>
<name>W2PT19_PHYN3</name>
<reference evidence="2 3" key="2">
    <citation type="submission" date="2013-11" db="EMBL/GenBank/DDBJ databases">
        <title>The Genome Sequence of Phytophthora parasitica INRA-310.</title>
        <authorList>
            <consortium name="The Broad Institute Genomics Platform"/>
            <person name="Russ C."/>
            <person name="Tyler B."/>
            <person name="Panabieres F."/>
            <person name="Shan W."/>
            <person name="Tripathy S."/>
            <person name="Grunwald N."/>
            <person name="Machado M."/>
            <person name="Johnson C.S."/>
            <person name="Arredondo F."/>
            <person name="Hong C."/>
            <person name="Coffey M."/>
            <person name="Young S.K."/>
            <person name="Zeng Q."/>
            <person name="Gargeya S."/>
            <person name="Fitzgerald M."/>
            <person name="Abouelleil A."/>
            <person name="Alvarado L."/>
            <person name="Chapman S.B."/>
            <person name="Gainer-Dewar J."/>
            <person name="Goldberg J."/>
            <person name="Griggs A."/>
            <person name="Gujja S."/>
            <person name="Hansen M."/>
            <person name="Howarth C."/>
            <person name="Imamovic A."/>
            <person name="Ireland A."/>
            <person name="Larimer J."/>
            <person name="McCowan C."/>
            <person name="Murphy C."/>
            <person name="Pearson M."/>
            <person name="Poon T.W."/>
            <person name="Priest M."/>
            <person name="Roberts A."/>
            <person name="Saif S."/>
            <person name="Shea T."/>
            <person name="Sykes S."/>
            <person name="Wortman J."/>
            <person name="Nusbaum C."/>
            <person name="Birren B."/>
        </authorList>
    </citation>
    <scope>NUCLEOTIDE SEQUENCE [LARGE SCALE GENOMIC DNA]</scope>
    <source>
        <strain evidence="2 3">INRA-310</strain>
    </source>
</reference>
<evidence type="ECO:0000256" key="1">
    <source>
        <dbReference type="SAM" id="MobiDB-lite"/>
    </source>
</evidence>
<evidence type="ECO:0000313" key="2">
    <source>
        <dbReference type="EMBL" id="ETN04103.1"/>
    </source>
</evidence>
<proteinExistence type="predicted"/>
<dbReference type="PANTHER" id="PTHR37558">
    <property type="entry name" value="HTH CENPB-TYPE DOMAIN-CONTAINING PROTEIN"/>
    <property type="match status" value="1"/>
</dbReference>
<sequence length="148" mass="16799">MATSNELPSEQHTNSLSDGLPAKRRNPMVRFTDELDFQLIEEAQARNPFGEDYGEKTQARADVAAAVAVVVDGCLCRERCNHLLDAYQAKKKASERRSGPCEDYTPKDECLAEVLEMRKMEMLLKNDKKQQKDQQRQVDGQAIAMRTH</sequence>
<evidence type="ECO:0000313" key="3">
    <source>
        <dbReference type="Proteomes" id="UP000018817"/>
    </source>
</evidence>
<protein>
    <submittedName>
        <fullName evidence="2">Uncharacterized protein</fullName>
    </submittedName>
</protein>
<feature type="region of interest" description="Disordered" evidence="1">
    <location>
        <begin position="1"/>
        <end position="25"/>
    </location>
</feature>
<dbReference type="Proteomes" id="UP000018817">
    <property type="component" value="Unassembled WGS sequence"/>
</dbReference>
<reference evidence="3" key="1">
    <citation type="submission" date="2011-12" db="EMBL/GenBank/DDBJ databases">
        <authorList>
            <consortium name="The Broad Institute Genome Sequencing Platform"/>
            <person name="Russ C."/>
            <person name="Tyler B."/>
            <person name="Panabieres F."/>
            <person name="Shan W."/>
            <person name="Tripathy S."/>
            <person name="Grunwald N."/>
            <person name="Machado M."/>
            <person name="Young S.K."/>
            <person name="Zeng Q."/>
            <person name="Gargeya S."/>
            <person name="Fitzgerald M."/>
            <person name="Haas B."/>
            <person name="Abouelleil A."/>
            <person name="Alvarado L."/>
            <person name="Arachchi H.M."/>
            <person name="Berlin A."/>
            <person name="Chapman S.B."/>
            <person name="Gearin G."/>
            <person name="Goldberg J."/>
            <person name="Griggs A."/>
            <person name="Gujja S."/>
            <person name="Hansen M."/>
            <person name="Heiman D."/>
            <person name="Howarth C."/>
            <person name="Larimer J."/>
            <person name="Lui A."/>
            <person name="MacDonald P.J.P."/>
            <person name="McCowen C."/>
            <person name="Montmayeur A."/>
            <person name="Murphy C."/>
            <person name="Neiman D."/>
            <person name="Pearson M."/>
            <person name="Priest M."/>
            <person name="Roberts A."/>
            <person name="Saif S."/>
            <person name="Shea T."/>
            <person name="Sisk P."/>
            <person name="Stolte C."/>
            <person name="Sykes S."/>
            <person name="Wortman J."/>
            <person name="Nusbaum C."/>
            <person name="Birren B."/>
        </authorList>
    </citation>
    <scope>NUCLEOTIDE SEQUENCE [LARGE SCALE GENOMIC DNA]</scope>
    <source>
        <strain evidence="3">INRA-310</strain>
    </source>
</reference>